<protein>
    <submittedName>
        <fullName evidence="1">Uncharacterized protein</fullName>
    </submittedName>
</protein>
<name>A0A1M4SFQ5_9BACT</name>
<evidence type="ECO:0000313" key="2">
    <source>
        <dbReference type="Proteomes" id="UP000184368"/>
    </source>
</evidence>
<dbReference type="AlphaFoldDB" id="A0A1M4SFQ5"/>
<organism evidence="1 2">
    <name type="scientific">Cnuella takakiae</name>
    <dbReference type="NCBI Taxonomy" id="1302690"/>
    <lineage>
        <taxon>Bacteria</taxon>
        <taxon>Pseudomonadati</taxon>
        <taxon>Bacteroidota</taxon>
        <taxon>Chitinophagia</taxon>
        <taxon>Chitinophagales</taxon>
        <taxon>Chitinophagaceae</taxon>
        <taxon>Cnuella</taxon>
    </lineage>
</organism>
<keyword evidence="2" id="KW-1185">Reference proteome</keyword>
<dbReference type="EMBL" id="FQUO01000001">
    <property type="protein sequence ID" value="SHE31021.1"/>
    <property type="molecule type" value="Genomic_DNA"/>
</dbReference>
<gene>
    <name evidence="1" type="ORF">SAMN05444008_101110</name>
</gene>
<dbReference type="Proteomes" id="UP000184368">
    <property type="component" value="Unassembled WGS sequence"/>
</dbReference>
<proteinExistence type="predicted"/>
<sequence length="73" mass="8931">MVEYNILLASLNNPAFLNKALQLGRITVKQYFQDKSFYFYSYNRYLEQKWGYQRTLAGLYKFFKVKRFDEYMG</sequence>
<reference evidence="1 2" key="1">
    <citation type="submission" date="2016-11" db="EMBL/GenBank/DDBJ databases">
        <authorList>
            <person name="Jaros S."/>
            <person name="Januszkiewicz K."/>
            <person name="Wedrychowicz H."/>
        </authorList>
    </citation>
    <scope>NUCLEOTIDE SEQUENCE [LARGE SCALE GENOMIC DNA]</scope>
    <source>
        <strain evidence="1 2">DSM 26897</strain>
    </source>
</reference>
<accession>A0A1M4SFQ5</accession>
<evidence type="ECO:0000313" key="1">
    <source>
        <dbReference type="EMBL" id="SHE31021.1"/>
    </source>
</evidence>